<dbReference type="Proteomes" id="UP000029120">
    <property type="component" value="Chromosome 4"/>
</dbReference>
<keyword evidence="3" id="KW-1185">Reference proteome</keyword>
<evidence type="ECO:0000256" key="1">
    <source>
        <dbReference type="SAM" id="Phobius"/>
    </source>
</evidence>
<name>A0A087H2E8_ARAAL</name>
<keyword evidence="1" id="KW-0812">Transmembrane</keyword>
<proteinExistence type="predicted"/>
<evidence type="ECO:0000313" key="2">
    <source>
        <dbReference type="EMBL" id="KFK36300.1"/>
    </source>
</evidence>
<organism evidence="2 3">
    <name type="scientific">Arabis alpina</name>
    <name type="common">Alpine rock-cress</name>
    <dbReference type="NCBI Taxonomy" id="50452"/>
    <lineage>
        <taxon>Eukaryota</taxon>
        <taxon>Viridiplantae</taxon>
        <taxon>Streptophyta</taxon>
        <taxon>Embryophyta</taxon>
        <taxon>Tracheophyta</taxon>
        <taxon>Spermatophyta</taxon>
        <taxon>Magnoliopsida</taxon>
        <taxon>eudicotyledons</taxon>
        <taxon>Gunneridae</taxon>
        <taxon>Pentapetalae</taxon>
        <taxon>rosids</taxon>
        <taxon>malvids</taxon>
        <taxon>Brassicales</taxon>
        <taxon>Brassicaceae</taxon>
        <taxon>Arabideae</taxon>
        <taxon>Arabis</taxon>
    </lineage>
</organism>
<gene>
    <name evidence="2" type="ordered locus">AALP_Aa4g104400</name>
</gene>
<keyword evidence="1" id="KW-0472">Membrane</keyword>
<feature type="transmembrane region" description="Helical" evidence="1">
    <location>
        <begin position="24"/>
        <end position="45"/>
    </location>
</feature>
<sequence length="65" mass="7280">MVAVSEREVSVCTLKVVFFLGHRLLGFFSMGLSRFALLVVAHFPLSEGLDPLVFDRLDWVQGIVN</sequence>
<dbReference type="AlphaFoldDB" id="A0A087H2E8"/>
<evidence type="ECO:0000313" key="3">
    <source>
        <dbReference type="Proteomes" id="UP000029120"/>
    </source>
</evidence>
<dbReference type="EMBL" id="CM002872">
    <property type="protein sequence ID" value="KFK36300.1"/>
    <property type="molecule type" value="Genomic_DNA"/>
</dbReference>
<accession>A0A087H2E8</accession>
<protein>
    <submittedName>
        <fullName evidence="2">Uncharacterized protein</fullName>
    </submittedName>
</protein>
<keyword evidence="1" id="KW-1133">Transmembrane helix</keyword>
<reference evidence="3" key="1">
    <citation type="journal article" date="2015" name="Nat. Plants">
        <title>Genome expansion of Arabis alpina linked with retrotransposition and reduced symmetric DNA methylation.</title>
        <authorList>
            <person name="Willing E.M."/>
            <person name="Rawat V."/>
            <person name="Mandakova T."/>
            <person name="Maumus F."/>
            <person name="James G.V."/>
            <person name="Nordstroem K.J."/>
            <person name="Becker C."/>
            <person name="Warthmann N."/>
            <person name="Chica C."/>
            <person name="Szarzynska B."/>
            <person name="Zytnicki M."/>
            <person name="Albani M.C."/>
            <person name="Kiefer C."/>
            <person name="Bergonzi S."/>
            <person name="Castaings L."/>
            <person name="Mateos J.L."/>
            <person name="Berns M.C."/>
            <person name="Bujdoso N."/>
            <person name="Piofczyk T."/>
            <person name="de Lorenzo L."/>
            <person name="Barrero-Sicilia C."/>
            <person name="Mateos I."/>
            <person name="Piednoel M."/>
            <person name="Hagmann J."/>
            <person name="Chen-Min-Tao R."/>
            <person name="Iglesias-Fernandez R."/>
            <person name="Schuster S.C."/>
            <person name="Alonso-Blanco C."/>
            <person name="Roudier F."/>
            <person name="Carbonero P."/>
            <person name="Paz-Ares J."/>
            <person name="Davis S.J."/>
            <person name="Pecinka A."/>
            <person name="Quesneville H."/>
            <person name="Colot V."/>
            <person name="Lysak M.A."/>
            <person name="Weigel D."/>
            <person name="Coupland G."/>
            <person name="Schneeberger K."/>
        </authorList>
    </citation>
    <scope>NUCLEOTIDE SEQUENCE [LARGE SCALE GENOMIC DNA]</scope>
    <source>
        <strain evidence="3">cv. Pajares</strain>
    </source>
</reference>
<dbReference type="Gramene" id="KFK36300">
    <property type="protein sequence ID" value="KFK36300"/>
    <property type="gene ID" value="AALP_AA4G104400"/>
</dbReference>